<dbReference type="Gene3D" id="3.30.365.10">
    <property type="entry name" value="Aldehyde oxidase/xanthine dehydrogenase, molybdopterin binding domain"/>
    <property type="match status" value="4"/>
</dbReference>
<dbReference type="Gene3D" id="3.90.1170.50">
    <property type="entry name" value="Aldehyde oxidase/xanthine dehydrogenase, a/b hammerhead"/>
    <property type="match status" value="1"/>
</dbReference>
<dbReference type="SMART" id="SM01008">
    <property type="entry name" value="Ald_Xan_dh_C"/>
    <property type="match status" value="1"/>
</dbReference>
<gene>
    <name evidence="4" type="ORF">ACE1CC_21785</name>
</gene>
<dbReference type="InterPro" id="IPR036856">
    <property type="entry name" value="Ald_Oxase/Xan_DH_a/b_sf"/>
</dbReference>
<dbReference type="Proteomes" id="UP001576774">
    <property type="component" value="Unassembled WGS sequence"/>
</dbReference>
<evidence type="ECO:0000313" key="5">
    <source>
        <dbReference type="Proteomes" id="UP001576774"/>
    </source>
</evidence>
<comment type="caution">
    <text evidence="4">The sequence shown here is derived from an EMBL/GenBank/DDBJ whole genome shotgun (WGS) entry which is preliminary data.</text>
</comment>
<organism evidence="4 5">
    <name type="scientific">Floridaenema aerugineum BLCC-F46</name>
    <dbReference type="NCBI Taxonomy" id="3153654"/>
    <lineage>
        <taxon>Bacteria</taxon>
        <taxon>Bacillati</taxon>
        <taxon>Cyanobacteriota</taxon>
        <taxon>Cyanophyceae</taxon>
        <taxon>Oscillatoriophycideae</taxon>
        <taxon>Aerosakkonematales</taxon>
        <taxon>Aerosakkonemataceae</taxon>
        <taxon>Floridanema</taxon>
        <taxon>Floridanema aerugineum</taxon>
    </lineage>
</organism>
<feature type="domain" description="Aldehyde oxidase/xanthine dehydrogenase a/b hammerhead" evidence="3">
    <location>
        <begin position="19"/>
        <end position="131"/>
    </location>
</feature>
<accession>A0ABV4X9M0</accession>
<keyword evidence="1" id="KW-0500">Molybdenum</keyword>
<evidence type="ECO:0000256" key="1">
    <source>
        <dbReference type="ARBA" id="ARBA00022505"/>
    </source>
</evidence>
<dbReference type="EMBL" id="JBHFNQ010000168">
    <property type="protein sequence ID" value="MFB2879495.1"/>
    <property type="molecule type" value="Genomic_DNA"/>
</dbReference>
<dbReference type="Pfam" id="PF02738">
    <property type="entry name" value="MoCoBD_1"/>
    <property type="match status" value="1"/>
</dbReference>
<keyword evidence="2" id="KW-0560">Oxidoreductase</keyword>
<evidence type="ECO:0000256" key="2">
    <source>
        <dbReference type="ARBA" id="ARBA00023002"/>
    </source>
</evidence>
<dbReference type="InterPro" id="IPR008274">
    <property type="entry name" value="AldOxase/xan_DH_MoCoBD1"/>
</dbReference>
<dbReference type="InterPro" id="IPR046867">
    <property type="entry name" value="AldOxase/xan_DH_MoCoBD2"/>
</dbReference>
<dbReference type="SUPFAM" id="SSF56003">
    <property type="entry name" value="Molybdenum cofactor-binding domain"/>
    <property type="match status" value="1"/>
</dbReference>
<reference evidence="4 5" key="1">
    <citation type="submission" date="2024-09" db="EMBL/GenBank/DDBJ databases">
        <title>Floridaenema gen nov. (Aerosakkonemataceae, Aerosakkonematales ord. nov., Cyanobacteria) from benthic tropical and subtropical fresh waters, with the description of four new species.</title>
        <authorList>
            <person name="Moretto J.A."/>
            <person name="Berthold D.E."/>
            <person name="Lefler F.W."/>
            <person name="Huang I.-S."/>
            <person name="Laughinghouse H. IV."/>
        </authorList>
    </citation>
    <scope>NUCLEOTIDE SEQUENCE [LARGE SCALE GENOMIC DNA]</scope>
    <source>
        <strain evidence="4 5">BLCC-F46</strain>
    </source>
</reference>
<evidence type="ECO:0000259" key="3">
    <source>
        <dbReference type="SMART" id="SM01008"/>
    </source>
</evidence>
<evidence type="ECO:0000313" key="4">
    <source>
        <dbReference type="EMBL" id="MFB2879495.1"/>
    </source>
</evidence>
<dbReference type="RefSeq" id="WP_413272533.1">
    <property type="nucleotide sequence ID" value="NZ_JBHFNQ010000168.1"/>
</dbReference>
<dbReference type="InterPro" id="IPR037165">
    <property type="entry name" value="AldOxase/xan_DH_Mopterin-bd_sf"/>
</dbReference>
<keyword evidence="5" id="KW-1185">Reference proteome</keyword>
<dbReference type="Pfam" id="PF20256">
    <property type="entry name" value="MoCoBD_2"/>
    <property type="match status" value="1"/>
</dbReference>
<sequence length="707" mass="76362">MNKVIGTAVNRKDGLAKVTGKATYAAEQQIPGLVYGYLVTSAIAKGRIRSISTQAAETAPGTIAVFTHQNAPKIFKPTNNFITSKVYEARLPLSDDQIHYAGQIIGLVVADSFERARDAAQQLQVEYEVETPLIDAAKGTYKPAIGIFGEDMVLEKGEFSRGTEEIETAGATVEATYTTSTELHVPMEPHAIIAQWQGQEALTVYEGSQWVMASQRTYAELFGIPAEKVRIVTPYIGGAFGCKAFPWPHSILCAAVARQIQRPLKVVVSRRQMTANTGHRSETEQTLRLSATKDGKLEAIVHTVKSVTSPVEQFSEPCINITPVMYSTPNMQLKQTVAALNLGTPTFMRAPGETPGMWAMESAMDELAWKLNLDPVELRLQNETKTHLRNNLPFSSKHFADCLKEGAKRFGWQNRPQPRTLTREGKLIGWGMAAATFPALRGNASVKVRLLPDGRVNVLTSANDMGTGAYTLVAIMTAETLGVSVDRVSVEIGDSLFPDGGMAGGSQMTASLAPAVQEACENLLKSGNFATTAEALKELQSSGKAAWEATGSSAPNEEGKKWAFQSWGAHFCEVAIDEEIGRLRVTRWVSVMDVGQVINAKAAASQIRGGVIMGIGEALMEECVFDPHTGNPVVYDLATYHYPSHADIPRIDVTFVGKPDLTFNPLGVRGAGEIGITGVAAAVANAIYHATGKRFRNLPITPDKLIA</sequence>
<dbReference type="PANTHER" id="PTHR11908:SF132">
    <property type="entry name" value="ALDEHYDE OXIDASE 1-RELATED"/>
    <property type="match status" value="1"/>
</dbReference>
<dbReference type="SUPFAM" id="SSF54665">
    <property type="entry name" value="CO dehydrogenase molybdoprotein N-domain-like"/>
    <property type="match status" value="1"/>
</dbReference>
<name>A0ABV4X9M0_9CYAN</name>
<dbReference type="InterPro" id="IPR016208">
    <property type="entry name" value="Ald_Oxase/xanthine_DH-like"/>
</dbReference>
<dbReference type="Pfam" id="PF01315">
    <property type="entry name" value="Ald_Xan_dh_C"/>
    <property type="match status" value="1"/>
</dbReference>
<protein>
    <submittedName>
        <fullName evidence="4">Xanthine dehydrogenase family protein molybdopterin-binding subunit</fullName>
    </submittedName>
</protein>
<dbReference type="PANTHER" id="PTHR11908">
    <property type="entry name" value="XANTHINE DEHYDROGENASE"/>
    <property type="match status" value="1"/>
</dbReference>
<proteinExistence type="predicted"/>
<dbReference type="InterPro" id="IPR000674">
    <property type="entry name" value="Ald_Oxase/Xan_DH_a/b"/>
</dbReference>